<reference evidence="2 3" key="1">
    <citation type="journal article" date="2016" name="Nat. Commun.">
        <title>Thousands of microbial genomes shed light on interconnected biogeochemical processes in an aquifer system.</title>
        <authorList>
            <person name="Anantharaman K."/>
            <person name="Brown C.T."/>
            <person name="Hug L.A."/>
            <person name="Sharon I."/>
            <person name="Castelle C.J."/>
            <person name="Probst A.J."/>
            <person name="Thomas B.C."/>
            <person name="Singh A."/>
            <person name="Wilkins M.J."/>
            <person name="Karaoz U."/>
            <person name="Brodie E.L."/>
            <person name="Williams K.H."/>
            <person name="Hubbard S.S."/>
            <person name="Banfield J.F."/>
        </authorList>
    </citation>
    <scope>NUCLEOTIDE SEQUENCE [LARGE SCALE GENOMIC DNA]</scope>
</reference>
<evidence type="ECO:0000313" key="2">
    <source>
        <dbReference type="EMBL" id="OGY26541.1"/>
    </source>
</evidence>
<evidence type="ECO:0000313" key="3">
    <source>
        <dbReference type="Proteomes" id="UP000176645"/>
    </source>
</evidence>
<dbReference type="InterPro" id="IPR011583">
    <property type="entry name" value="Chitinase_II/V-like_cat"/>
</dbReference>
<accession>A0A1G1WG11</accession>
<sequence length="377" mass="42474">MPIINIKIWPPTKISYTLKAVNSQNYGDDRLKISAQIKAYDISERVLFGANRQNSGLVLGWIPFWDQDTAFASFKQNPDLFSHVSLFWYLLRSDGSVRKYIYAEEDMSIINFAHAKGVKVLALVANLPDEDEGGDWDAARVNKVISSEAARKKHVTDLVNLAKKHGFDGINIDYEALKGYQKESFTLFIKELASKLHQNGKVLAVALHPKLRENDPAYSNGSQAQDWGQLAGYADQLHLMTYEQHWETSGPGPIASVPWVRSILNYAKKLIPSYKLFAGVPLYGYDWGGSAKAKGLTYQEVQNLINKYKPKIVWDASAKTHCFSYIVGGVNHTVWYEDDASFSAKLDLFNNMAIPNLAFWRLGGEDTRVWSSLRNSP</sequence>
<evidence type="ECO:0000259" key="1">
    <source>
        <dbReference type="PROSITE" id="PS51910"/>
    </source>
</evidence>
<feature type="domain" description="GH18" evidence="1">
    <location>
        <begin position="56"/>
        <end position="377"/>
    </location>
</feature>
<protein>
    <recommendedName>
        <fullName evidence="1">GH18 domain-containing protein</fullName>
    </recommendedName>
</protein>
<dbReference type="Gene3D" id="3.20.20.80">
    <property type="entry name" value="Glycosidases"/>
    <property type="match status" value="1"/>
</dbReference>
<dbReference type="PROSITE" id="PS51910">
    <property type="entry name" value="GH18_2"/>
    <property type="match status" value="1"/>
</dbReference>
<dbReference type="Proteomes" id="UP000176645">
    <property type="component" value="Unassembled WGS sequence"/>
</dbReference>
<dbReference type="AlphaFoldDB" id="A0A1G1WG11"/>
<dbReference type="InterPro" id="IPR001223">
    <property type="entry name" value="Glyco_hydro18_cat"/>
</dbReference>
<dbReference type="Pfam" id="PF00704">
    <property type="entry name" value="Glyco_hydro_18"/>
    <property type="match status" value="1"/>
</dbReference>
<dbReference type="SMART" id="SM00636">
    <property type="entry name" value="Glyco_18"/>
    <property type="match status" value="1"/>
</dbReference>
<dbReference type="Gene3D" id="3.10.50.10">
    <property type="match status" value="1"/>
</dbReference>
<gene>
    <name evidence="2" type="ORF">A2Z42_01460</name>
</gene>
<dbReference type="InterPro" id="IPR017853">
    <property type="entry name" value="GH"/>
</dbReference>
<name>A0A1G1WG11_9BACT</name>
<dbReference type="PANTHER" id="PTHR46066:SF2">
    <property type="entry name" value="CHITINASE DOMAIN-CONTAINING PROTEIN 1"/>
    <property type="match status" value="1"/>
</dbReference>
<proteinExistence type="predicted"/>
<dbReference type="GO" id="GO:0005975">
    <property type="term" value="P:carbohydrate metabolic process"/>
    <property type="evidence" value="ECO:0007669"/>
    <property type="project" value="InterPro"/>
</dbReference>
<dbReference type="PANTHER" id="PTHR46066">
    <property type="entry name" value="CHITINASE DOMAIN-CONTAINING PROTEIN 1 FAMILY MEMBER"/>
    <property type="match status" value="1"/>
</dbReference>
<dbReference type="EMBL" id="MHCU01000067">
    <property type="protein sequence ID" value="OGY26541.1"/>
    <property type="molecule type" value="Genomic_DNA"/>
</dbReference>
<comment type="caution">
    <text evidence="2">The sequence shown here is derived from an EMBL/GenBank/DDBJ whole genome shotgun (WGS) entry which is preliminary data.</text>
</comment>
<organism evidence="2 3">
    <name type="scientific">Candidatus Woykebacteria bacterium RBG_19FT_COMBO_43_10</name>
    <dbReference type="NCBI Taxonomy" id="1802598"/>
    <lineage>
        <taxon>Bacteria</taxon>
        <taxon>Candidatus Woykeibacteriota</taxon>
    </lineage>
</organism>
<dbReference type="InterPro" id="IPR029070">
    <property type="entry name" value="Chitinase_insertion_sf"/>
</dbReference>
<dbReference type="SUPFAM" id="SSF51445">
    <property type="entry name" value="(Trans)glycosidases"/>
    <property type="match status" value="1"/>
</dbReference>
<dbReference type="GO" id="GO:0008061">
    <property type="term" value="F:chitin binding"/>
    <property type="evidence" value="ECO:0007669"/>
    <property type="project" value="InterPro"/>
</dbReference>